<keyword evidence="17" id="KW-1185">Reference proteome</keyword>
<dbReference type="UniPathway" id="UPA00050">
    <property type="reaction ID" value="UER00064"/>
</dbReference>
<name>A0A1M6SRV1_9FIRM</name>
<organism evidence="16 17">
    <name type="scientific">Desulforamulus aeronauticus DSM 10349</name>
    <dbReference type="NCBI Taxonomy" id="1121421"/>
    <lineage>
        <taxon>Bacteria</taxon>
        <taxon>Bacillati</taxon>
        <taxon>Bacillota</taxon>
        <taxon>Clostridia</taxon>
        <taxon>Eubacteriales</taxon>
        <taxon>Peptococcaceae</taxon>
        <taxon>Desulforamulus</taxon>
    </lineage>
</organism>
<comment type="pathway">
    <text evidence="1 13">Amino-acid biosynthesis; L-threonine biosynthesis; L-threonine from L-aspartate: step 4/5.</text>
</comment>
<dbReference type="OrthoDB" id="9769912at2"/>
<feature type="domain" description="GHMP kinase C-terminal" evidence="15">
    <location>
        <begin position="207"/>
        <end position="266"/>
    </location>
</feature>
<evidence type="ECO:0000256" key="3">
    <source>
        <dbReference type="ARBA" id="ARBA00012078"/>
    </source>
</evidence>
<dbReference type="SUPFAM" id="SSF54211">
    <property type="entry name" value="Ribosomal protein S5 domain 2-like"/>
    <property type="match status" value="1"/>
</dbReference>
<dbReference type="Gene3D" id="3.30.70.890">
    <property type="entry name" value="GHMP kinase, C-terminal domain"/>
    <property type="match status" value="1"/>
</dbReference>
<dbReference type="PROSITE" id="PS00627">
    <property type="entry name" value="GHMP_KINASES_ATP"/>
    <property type="match status" value="1"/>
</dbReference>
<dbReference type="InterPro" id="IPR014721">
    <property type="entry name" value="Ribsml_uS5_D2-typ_fold_subgr"/>
</dbReference>
<dbReference type="PANTHER" id="PTHR20861">
    <property type="entry name" value="HOMOSERINE/4-DIPHOSPHOCYTIDYL-2-C-METHYL-D-ERYTHRITOL KINASE"/>
    <property type="match status" value="1"/>
</dbReference>
<dbReference type="Pfam" id="PF08544">
    <property type="entry name" value="GHMP_kinases_C"/>
    <property type="match status" value="1"/>
</dbReference>
<dbReference type="GO" id="GO:0009088">
    <property type="term" value="P:threonine biosynthetic process"/>
    <property type="evidence" value="ECO:0007669"/>
    <property type="project" value="UniProtKB-UniRule"/>
</dbReference>
<dbReference type="InterPro" id="IPR000870">
    <property type="entry name" value="Homoserine_kinase"/>
</dbReference>
<dbReference type="GO" id="GO:0005524">
    <property type="term" value="F:ATP binding"/>
    <property type="evidence" value="ECO:0007669"/>
    <property type="project" value="UniProtKB-UniRule"/>
</dbReference>
<evidence type="ECO:0000259" key="15">
    <source>
        <dbReference type="Pfam" id="PF08544"/>
    </source>
</evidence>
<keyword evidence="6 13" id="KW-0808">Transferase</keyword>
<accession>A0A1M6SRV1</accession>
<dbReference type="InterPro" id="IPR013750">
    <property type="entry name" value="GHMP_kinase_C_dom"/>
</dbReference>
<dbReference type="GO" id="GO:0005737">
    <property type="term" value="C:cytoplasm"/>
    <property type="evidence" value="ECO:0007669"/>
    <property type="project" value="UniProtKB-SubCell"/>
</dbReference>
<dbReference type="PIRSF" id="PIRSF000676">
    <property type="entry name" value="Homoser_kin"/>
    <property type="match status" value="1"/>
</dbReference>
<evidence type="ECO:0000256" key="12">
    <source>
        <dbReference type="ARBA" id="ARBA00049954"/>
    </source>
</evidence>
<evidence type="ECO:0000256" key="2">
    <source>
        <dbReference type="ARBA" id="ARBA00007370"/>
    </source>
</evidence>
<evidence type="ECO:0000256" key="4">
    <source>
        <dbReference type="ARBA" id="ARBA00017858"/>
    </source>
</evidence>
<reference evidence="17" key="1">
    <citation type="submission" date="2016-11" db="EMBL/GenBank/DDBJ databases">
        <authorList>
            <person name="Varghese N."/>
            <person name="Submissions S."/>
        </authorList>
    </citation>
    <scope>NUCLEOTIDE SEQUENCE [LARGE SCALE GENOMIC DNA]</scope>
    <source>
        <strain evidence="17">DSM 10349</strain>
    </source>
</reference>
<feature type="domain" description="GHMP kinase N-terminal" evidence="14">
    <location>
        <begin position="61"/>
        <end position="143"/>
    </location>
</feature>
<comment type="similarity">
    <text evidence="2 13">Belongs to the GHMP kinase family. Homoserine kinase subfamily.</text>
</comment>
<dbReference type="EC" id="2.7.1.39" evidence="3 13"/>
<dbReference type="RefSeq" id="WP_072913735.1">
    <property type="nucleotide sequence ID" value="NZ_FRAR01000014.1"/>
</dbReference>
<comment type="catalytic activity">
    <reaction evidence="11 13">
        <text>L-homoserine + ATP = O-phospho-L-homoserine + ADP + H(+)</text>
        <dbReference type="Rhea" id="RHEA:13985"/>
        <dbReference type="ChEBI" id="CHEBI:15378"/>
        <dbReference type="ChEBI" id="CHEBI:30616"/>
        <dbReference type="ChEBI" id="CHEBI:57476"/>
        <dbReference type="ChEBI" id="CHEBI:57590"/>
        <dbReference type="ChEBI" id="CHEBI:456216"/>
        <dbReference type="EC" id="2.7.1.39"/>
    </reaction>
</comment>
<dbReference type="STRING" id="1121421.SAMN02745123_01987"/>
<protein>
    <recommendedName>
        <fullName evidence="4 13">Homoserine kinase</fullName>
        <shortName evidence="13">HK</shortName>
        <shortName evidence="13">HSK</shortName>
        <ecNumber evidence="3 13">2.7.1.39</ecNumber>
    </recommendedName>
</protein>
<dbReference type="InterPro" id="IPR006203">
    <property type="entry name" value="GHMP_knse_ATP-bd_CS"/>
</dbReference>
<evidence type="ECO:0000256" key="11">
    <source>
        <dbReference type="ARBA" id="ARBA00049375"/>
    </source>
</evidence>
<evidence type="ECO:0000313" key="17">
    <source>
        <dbReference type="Proteomes" id="UP000183997"/>
    </source>
</evidence>
<evidence type="ECO:0000256" key="10">
    <source>
        <dbReference type="ARBA" id="ARBA00022840"/>
    </source>
</evidence>
<comment type="subcellular location">
    <subcellularLocation>
        <location evidence="13">Cytoplasm</location>
    </subcellularLocation>
</comment>
<keyword evidence="8 13" id="KW-0547">Nucleotide-binding</keyword>
<dbReference type="Pfam" id="PF00288">
    <property type="entry name" value="GHMP_kinases_N"/>
    <property type="match status" value="1"/>
</dbReference>
<dbReference type="PRINTS" id="PR00958">
    <property type="entry name" value="HOMSERKINASE"/>
</dbReference>
<dbReference type="Gene3D" id="3.30.230.10">
    <property type="match status" value="1"/>
</dbReference>
<dbReference type="InterPro" id="IPR036554">
    <property type="entry name" value="GHMP_kinase_C_sf"/>
</dbReference>
<sequence length="301" mass="31842">MQSNQQVIVSVPATTANLGPGFDCLGMALDLYNQIYMSFAPSTTIEVEGQGANEIKRDEENIVWQAARRVFTELGQPMPGIAIKLVNQIPTSRGLGSSAAAIVGGLVAANNLAGNKLSQDTLLALATEMEGHPDNVAPALLGGIVISVVSEGKVHYLRIDPPEELSTVVAIPDFELSTQAAREVLPRQVSLQDAIFNLSRSALMVGALCQKRLDLLTVAAQDVLHQPHRAPLVPGLVQVIENANRAGALSVMLSGAGPTVIAFTHNFQKEVAGVMEKTFLEAGVICQTKNLKPIVDGAVIL</sequence>
<evidence type="ECO:0000256" key="13">
    <source>
        <dbReference type="HAMAP-Rule" id="MF_00384"/>
    </source>
</evidence>
<keyword evidence="5 13" id="KW-0028">Amino-acid biosynthesis</keyword>
<comment type="function">
    <text evidence="12 13">Catalyzes the ATP-dependent phosphorylation of L-homoserine to L-homoserine phosphate.</text>
</comment>
<dbReference type="InterPro" id="IPR006204">
    <property type="entry name" value="GHMP_kinase_N_dom"/>
</dbReference>
<dbReference type="NCBIfam" id="NF002288">
    <property type="entry name" value="PRK01212.1-4"/>
    <property type="match status" value="1"/>
</dbReference>
<feature type="binding site" evidence="13">
    <location>
        <begin position="90"/>
        <end position="100"/>
    </location>
    <ligand>
        <name>ATP</name>
        <dbReference type="ChEBI" id="CHEBI:30616"/>
    </ligand>
</feature>
<evidence type="ECO:0000256" key="9">
    <source>
        <dbReference type="ARBA" id="ARBA00022777"/>
    </source>
</evidence>
<keyword evidence="9 13" id="KW-0418">Kinase</keyword>
<evidence type="ECO:0000256" key="6">
    <source>
        <dbReference type="ARBA" id="ARBA00022679"/>
    </source>
</evidence>
<dbReference type="AlphaFoldDB" id="A0A1M6SRV1"/>
<evidence type="ECO:0000313" key="16">
    <source>
        <dbReference type="EMBL" id="SHK47386.1"/>
    </source>
</evidence>
<evidence type="ECO:0000259" key="14">
    <source>
        <dbReference type="Pfam" id="PF00288"/>
    </source>
</evidence>
<gene>
    <name evidence="13" type="primary">thrB</name>
    <name evidence="16" type="ORF">SAMN02745123_01987</name>
</gene>
<dbReference type="SUPFAM" id="SSF55060">
    <property type="entry name" value="GHMP Kinase, C-terminal domain"/>
    <property type="match status" value="1"/>
</dbReference>
<keyword evidence="13" id="KW-0963">Cytoplasm</keyword>
<dbReference type="HAMAP" id="MF_00384">
    <property type="entry name" value="Homoser_kinase"/>
    <property type="match status" value="1"/>
</dbReference>
<evidence type="ECO:0000256" key="7">
    <source>
        <dbReference type="ARBA" id="ARBA00022697"/>
    </source>
</evidence>
<proteinExistence type="inferred from homology"/>
<dbReference type="Proteomes" id="UP000183997">
    <property type="component" value="Unassembled WGS sequence"/>
</dbReference>
<evidence type="ECO:0000256" key="8">
    <source>
        <dbReference type="ARBA" id="ARBA00022741"/>
    </source>
</evidence>
<evidence type="ECO:0000256" key="5">
    <source>
        <dbReference type="ARBA" id="ARBA00022605"/>
    </source>
</evidence>
<dbReference type="InterPro" id="IPR020568">
    <property type="entry name" value="Ribosomal_Su5_D2-typ_SF"/>
</dbReference>
<keyword evidence="10 13" id="KW-0067">ATP-binding</keyword>
<evidence type="ECO:0000256" key="1">
    <source>
        <dbReference type="ARBA" id="ARBA00005015"/>
    </source>
</evidence>
<dbReference type="EMBL" id="FRAR01000014">
    <property type="protein sequence ID" value="SHK47386.1"/>
    <property type="molecule type" value="Genomic_DNA"/>
</dbReference>
<keyword evidence="7 13" id="KW-0791">Threonine biosynthesis</keyword>
<dbReference type="NCBIfam" id="TIGR00191">
    <property type="entry name" value="thrB"/>
    <property type="match status" value="1"/>
</dbReference>
<dbReference type="GO" id="GO:0004413">
    <property type="term" value="F:homoserine kinase activity"/>
    <property type="evidence" value="ECO:0007669"/>
    <property type="project" value="UniProtKB-UniRule"/>
</dbReference>
<dbReference type="PANTHER" id="PTHR20861:SF1">
    <property type="entry name" value="HOMOSERINE KINASE"/>
    <property type="match status" value="1"/>
</dbReference>